<dbReference type="GO" id="GO:0050660">
    <property type="term" value="F:flavin adenine dinucleotide binding"/>
    <property type="evidence" value="ECO:0007669"/>
    <property type="project" value="InterPro"/>
</dbReference>
<keyword evidence="9" id="KW-0560">Oxidoreductase</keyword>
<dbReference type="GO" id="GO:0016627">
    <property type="term" value="F:oxidoreductase activity, acting on the CH-CH group of donors"/>
    <property type="evidence" value="ECO:0007669"/>
    <property type="project" value="InterPro"/>
</dbReference>
<feature type="domain" description="Lipoyl-binding" evidence="12">
    <location>
        <begin position="576"/>
        <end position="654"/>
    </location>
</feature>
<evidence type="ECO:0000259" key="14">
    <source>
        <dbReference type="PROSITE" id="PS50979"/>
    </source>
</evidence>
<dbReference type="InterPro" id="IPR001882">
    <property type="entry name" value="Biotin_BS"/>
</dbReference>
<keyword evidence="6 11" id="KW-0547">Nucleotide-binding</keyword>
<evidence type="ECO:0000256" key="9">
    <source>
        <dbReference type="ARBA" id="ARBA00023002"/>
    </source>
</evidence>
<dbReference type="FunFam" id="1.20.140.10:FF:000012">
    <property type="entry name" value="Acyl-CoA dehydrogenase fadE12"/>
    <property type="match status" value="1"/>
</dbReference>
<feature type="domain" description="ATP-grasp" evidence="13">
    <location>
        <begin position="107"/>
        <end position="306"/>
    </location>
</feature>
<dbReference type="InterPro" id="IPR011053">
    <property type="entry name" value="Single_hybrid_motif"/>
</dbReference>
<dbReference type="InterPro" id="IPR005481">
    <property type="entry name" value="BC-like_N"/>
</dbReference>
<dbReference type="PANTHER" id="PTHR18866">
    <property type="entry name" value="CARBOXYLASE:PYRUVATE/ACETYL-COA/PROPIONYL-COA CARBOXYLASE"/>
    <property type="match status" value="1"/>
</dbReference>
<name>A0A9P9Z959_9POAL</name>
<dbReference type="Pfam" id="PF02786">
    <property type="entry name" value="CPSase_L_D2"/>
    <property type="match status" value="1"/>
</dbReference>
<protein>
    <recommendedName>
        <fullName evidence="17">Acyl-CoA dehydrogenase</fullName>
    </recommendedName>
</protein>
<evidence type="ECO:0000256" key="6">
    <source>
        <dbReference type="ARBA" id="ARBA00022741"/>
    </source>
</evidence>
<evidence type="ECO:0000259" key="12">
    <source>
        <dbReference type="PROSITE" id="PS50968"/>
    </source>
</evidence>
<comment type="cofactor">
    <cofactor evidence="1">
        <name>biotin</name>
        <dbReference type="ChEBI" id="CHEBI:57586"/>
    </cofactor>
</comment>
<dbReference type="FunFam" id="2.40.110.10:FF:000002">
    <property type="entry name" value="Acyl-CoA dehydrogenase fadE12"/>
    <property type="match status" value="1"/>
</dbReference>
<dbReference type="Gene3D" id="2.40.50.100">
    <property type="match status" value="1"/>
</dbReference>
<dbReference type="InterPro" id="IPR011054">
    <property type="entry name" value="Rudment_hybrid_motif"/>
</dbReference>
<dbReference type="SUPFAM" id="SSF56645">
    <property type="entry name" value="Acyl-CoA dehydrogenase NM domain-like"/>
    <property type="match status" value="1"/>
</dbReference>
<keyword evidence="4" id="KW-0436">Ligase</keyword>
<keyword evidence="16" id="KW-1185">Reference proteome</keyword>
<accession>A0A9P9Z959</accession>
<dbReference type="InterPro" id="IPR013786">
    <property type="entry name" value="AcylCoA_DH/ox_N"/>
</dbReference>
<comment type="cofactor">
    <cofactor evidence="2">
        <name>FAD</name>
        <dbReference type="ChEBI" id="CHEBI:57692"/>
    </cofactor>
</comment>
<dbReference type="Pfam" id="PF00364">
    <property type="entry name" value="Biotin_lipoyl"/>
    <property type="match status" value="1"/>
</dbReference>
<evidence type="ECO:0000256" key="10">
    <source>
        <dbReference type="ARBA" id="ARBA00023267"/>
    </source>
</evidence>
<dbReference type="InterPro" id="IPR009100">
    <property type="entry name" value="AcylCoA_DH/oxidase_NM_dom_sf"/>
</dbReference>
<evidence type="ECO:0000259" key="13">
    <source>
        <dbReference type="PROSITE" id="PS50975"/>
    </source>
</evidence>
<dbReference type="InterPro" id="IPR009075">
    <property type="entry name" value="AcylCo_DH/oxidase_C"/>
</dbReference>
<dbReference type="InterPro" id="IPR050856">
    <property type="entry name" value="Biotin_carboxylase_complex"/>
</dbReference>
<evidence type="ECO:0000256" key="8">
    <source>
        <dbReference type="ARBA" id="ARBA00022840"/>
    </source>
</evidence>
<evidence type="ECO:0008006" key="17">
    <source>
        <dbReference type="Google" id="ProtNLM"/>
    </source>
</evidence>
<dbReference type="InterPro" id="IPR006091">
    <property type="entry name" value="Acyl-CoA_Oxase/DH_mid-dom"/>
</dbReference>
<dbReference type="Gene3D" id="1.20.140.10">
    <property type="entry name" value="Butyryl-CoA Dehydrogenase, subunit A, domain 3"/>
    <property type="match status" value="1"/>
</dbReference>
<keyword evidence="5" id="KW-0285">Flavoprotein</keyword>
<evidence type="ECO:0000256" key="1">
    <source>
        <dbReference type="ARBA" id="ARBA00001953"/>
    </source>
</evidence>
<dbReference type="SUPFAM" id="SSF51246">
    <property type="entry name" value="Rudiment single hybrid motif"/>
    <property type="match status" value="1"/>
</dbReference>
<evidence type="ECO:0000256" key="5">
    <source>
        <dbReference type="ARBA" id="ARBA00022630"/>
    </source>
</evidence>
<dbReference type="PROSITE" id="PS50975">
    <property type="entry name" value="ATP_GRASP"/>
    <property type="match status" value="1"/>
</dbReference>
<dbReference type="AlphaFoldDB" id="A0A9P9Z959"/>
<dbReference type="InterPro" id="IPR037069">
    <property type="entry name" value="AcylCoA_DH/ox_N_sf"/>
</dbReference>
<dbReference type="GO" id="GO:0016874">
    <property type="term" value="F:ligase activity"/>
    <property type="evidence" value="ECO:0007669"/>
    <property type="project" value="UniProtKB-KW"/>
</dbReference>
<gene>
    <name evidence="15" type="ORF">LUZ63_020392</name>
</gene>
<dbReference type="PROSITE" id="PS00867">
    <property type="entry name" value="CPSASE_2"/>
    <property type="match status" value="1"/>
</dbReference>
<dbReference type="GO" id="GO:0005524">
    <property type="term" value="F:ATP binding"/>
    <property type="evidence" value="ECO:0007669"/>
    <property type="project" value="UniProtKB-UniRule"/>
</dbReference>
<evidence type="ECO:0000256" key="11">
    <source>
        <dbReference type="PROSITE-ProRule" id="PRU00409"/>
    </source>
</evidence>
<dbReference type="PROSITE" id="PS00188">
    <property type="entry name" value="BIOTIN"/>
    <property type="match status" value="1"/>
</dbReference>
<comment type="similarity">
    <text evidence="3">Belongs to the acyl-CoA dehydrogenase family.</text>
</comment>
<dbReference type="InterPro" id="IPR000089">
    <property type="entry name" value="Biotin_lipoyl"/>
</dbReference>
<dbReference type="InterPro" id="IPR046373">
    <property type="entry name" value="Acyl-CoA_Oxase/DH_mid-dom_sf"/>
</dbReference>
<dbReference type="SUPFAM" id="SSF47203">
    <property type="entry name" value="Acyl-CoA dehydrogenase C-terminal domain-like"/>
    <property type="match status" value="1"/>
</dbReference>
<dbReference type="InterPro" id="IPR036250">
    <property type="entry name" value="AcylCo_DH-like_C"/>
</dbReference>
<comment type="caution">
    <text evidence="15">The sequence shown here is derived from an EMBL/GenBank/DDBJ whole genome shotgun (WGS) entry which is preliminary data.</text>
</comment>
<proteinExistence type="inferred from homology"/>
<dbReference type="InterPro" id="IPR005482">
    <property type="entry name" value="Biotin_COase_C"/>
</dbReference>
<feature type="domain" description="Biotin carboxylation" evidence="14">
    <location>
        <begin position="1"/>
        <end position="442"/>
    </location>
</feature>
<dbReference type="Pfam" id="PF00289">
    <property type="entry name" value="Biotin_carb_N"/>
    <property type="match status" value="1"/>
</dbReference>
<dbReference type="EMBL" id="JAMQYH010000029">
    <property type="protein sequence ID" value="KAJ1684637.1"/>
    <property type="molecule type" value="Genomic_DNA"/>
</dbReference>
<evidence type="ECO:0000256" key="7">
    <source>
        <dbReference type="ARBA" id="ARBA00022827"/>
    </source>
</evidence>
<evidence type="ECO:0000313" key="15">
    <source>
        <dbReference type="EMBL" id="KAJ1684637.1"/>
    </source>
</evidence>
<evidence type="ECO:0000256" key="3">
    <source>
        <dbReference type="ARBA" id="ARBA00009347"/>
    </source>
</evidence>
<dbReference type="SMART" id="SM00878">
    <property type="entry name" value="Biotin_carb_C"/>
    <property type="match status" value="1"/>
</dbReference>
<dbReference type="Gene3D" id="1.10.540.10">
    <property type="entry name" value="Acyl-CoA dehydrogenase/oxidase, N-terminal domain"/>
    <property type="match status" value="1"/>
</dbReference>
<sequence>MITRLLVANRAEIASRVFRTCRDLGIETVAVHSDADAGLRYVVEADHAVRLPGRTPAETYLRADLLVEAARRAGADAVHPGYGFLSENADFARAVLDAGVTWVGPSPEAIEQMGSKVRAKQIARDAGVPVLDAPEHPTEADLPLLVKASAGGGGRGMRVVRSLAALEDEVAAARAEAESAFGDGTVFVEPYVEDGRHVEVQVVGYDGGVLALGDRDCSVQRRHQKVVEEAPAPDLPDATRAALHEAGRRAAAAIGYRGAGTVEFLHDPARDRFWFLEMNTRLQVEHPVTEEVFGVDLVALQLAVAEGSSAGAAALATAAALDPLRPVGHAVEVRLYAEDPAAGYRPQSGVLAAFDVPAAPGVRVEAGYAAGDEVSTHYDAMLAKVVAHGPDRRTAARTLAGVLSRARLHGVRTNRDLLVRVLRSEAFLDGPLSTGLLERTDLAGATVDVASAARAASVARARAVAAARPVQARVPAGWRNVVSQPQRTTWTTGDDEPVVDWLPARDGGIGFPGADAEVLGEWPVESRHRVALRSGGAEATYEVTLSGPATDPYAVADVDTAGGHVRLTLVPRFVDPADVLASGSLVAPMPGTVVAVRAEQGQRVEAGEPVLVLEAMKMQHTVTAPSAGTVTEVVDSTVAGFSETEERQELRRQVSRLAATFGREYFTEQARSGGKTTDLWLAVAKNGYLGINIPEEYGGGGGGIGDVAAVCEELAAQGCPLLLMVVSPAICGTVIAKYGTPEQKQRWLPGLCDGTGTMAFGITEPDAGTNTHNITTTARRDGDEWVLNGRKIWVSGIDEAENVLIVARTEDARTGKLKPCLFVVPTDAKGFEANPIPMEIVSPEKQFTIFIDDLRLPADALVGDENGGLSQLFAGLNPERIMAASFSTGLARYALGKAAAYAKEREVFGAPIGAHQAIAHPLAQSHIEIEMARLMTQKAAALYEAGDEMAAGEAANMAKYAAAEAAVDTVDRAVQTHGGNGISQEYGMAGLLVAARAGRIAPVSREMILNFVAMHSLGLPKSY</sequence>
<keyword evidence="7" id="KW-0274">FAD</keyword>
<reference evidence="15" key="1">
    <citation type="journal article" date="2022" name="Cell">
        <title>Repeat-based holocentromeres influence genome architecture and karyotype evolution.</title>
        <authorList>
            <person name="Hofstatter P.G."/>
            <person name="Thangavel G."/>
            <person name="Lux T."/>
            <person name="Neumann P."/>
            <person name="Vondrak T."/>
            <person name="Novak P."/>
            <person name="Zhang M."/>
            <person name="Costa L."/>
            <person name="Castellani M."/>
            <person name="Scott A."/>
            <person name="Toegelov H."/>
            <person name="Fuchs J."/>
            <person name="Mata-Sucre Y."/>
            <person name="Dias Y."/>
            <person name="Vanzela A.L.L."/>
            <person name="Huettel B."/>
            <person name="Almeida C.C.S."/>
            <person name="Simkova H."/>
            <person name="Souza G."/>
            <person name="Pedrosa-Harand A."/>
            <person name="Macas J."/>
            <person name="Mayer K.F.X."/>
            <person name="Houben A."/>
            <person name="Marques A."/>
        </authorList>
    </citation>
    <scope>NUCLEOTIDE SEQUENCE</scope>
    <source>
        <strain evidence="15">RhyBre1mFocal</strain>
    </source>
</reference>
<dbReference type="Proteomes" id="UP001151287">
    <property type="component" value="Unassembled WGS sequence"/>
</dbReference>
<dbReference type="GO" id="GO:0046872">
    <property type="term" value="F:metal ion binding"/>
    <property type="evidence" value="ECO:0007669"/>
    <property type="project" value="InterPro"/>
</dbReference>
<dbReference type="FunFam" id="3.40.50.20:FF:000010">
    <property type="entry name" value="Propionyl-CoA carboxylase subunit alpha"/>
    <property type="match status" value="1"/>
</dbReference>
<dbReference type="Pfam" id="PF02770">
    <property type="entry name" value="Acyl-CoA_dh_M"/>
    <property type="match status" value="1"/>
</dbReference>
<keyword evidence="10" id="KW-0092">Biotin</keyword>
<keyword evidence="8 11" id="KW-0067">ATP-binding</keyword>
<organism evidence="15 16">
    <name type="scientific">Rhynchospora breviuscula</name>
    <dbReference type="NCBI Taxonomy" id="2022672"/>
    <lineage>
        <taxon>Eukaryota</taxon>
        <taxon>Viridiplantae</taxon>
        <taxon>Streptophyta</taxon>
        <taxon>Embryophyta</taxon>
        <taxon>Tracheophyta</taxon>
        <taxon>Spermatophyta</taxon>
        <taxon>Magnoliopsida</taxon>
        <taxon>Liliopsida</taxon>
        <taxon>Poales</taxon>
        <taxon>Cyperaceae</taxon>
        <taxon>Cyperoideae</taxon>
        <taxon>Rhynchosporeae</taxon>
        <taxon>Rhynchospora</taxon>
    </lineage>
</organism>
<dbReference type="InterPro" id="IPR016185">
    <property type="entry name" value="PreATP-grasp_dom_sf"/>
</dbReference>
<dbReference type="PROSITE" id="PS50968">
    <property type="entry name" value="BIOTINYL_LIPOYL"/>
    <property type="match status" value="1"/>
</dbReference>
<dbReference type="InterPro" id="IPR011761">
    <property type="entry name" value="ATP-grasp"/>
</dbReference>
<dbReference type="Gene3D" id="3.30.470.20">
    <property type="entry name" value="ATP-grasp fold, B domain"/>
    <property type="match status" value="1"/>
</dbReference>
<dbReference type="SUPFAM" id="SSF52440">
    <property type="entry name" value="PreATP-grasp domain"/>
    <property type="match status" value="1"/>
</dbReference>
<dbReference type="Pfam" id="PF00441">
    <property type="entry name" value="Acyl-CoA_dh_1"/>
    <property type="match status" value="1"/>
</dbReference>
<dbReference type="Pfam" id="PF02785">
    <property type="entry name" value="Biotin_carb_C"/>
    <property type="match status" value="1"/>
</dbReference>
<dbReference type="CDD" id="cd06850">
    <property type="entry name" value="biotinyl_domain"/>
    <property type="match status" value="1"/>
</dbReference>
<dbReference type="InterPro" id="IPR011764">
    <property type="entry name" value="Biotin_carboxylation_dom"/>
</dbReference>
<dbReference type="PROSITE" id="PS50979">
    <property type="entry name" value="BC"/>
    <property type="match status" value="1"/>
</dbReference>
<dbReference type="Pfam" id="PF02771">
    <property type="entry name" value="Acyl-CoA_dh_N"/>
    <property type="match status" value="1"/>
</dbReference>
<evidence type="ECO:0000313" key="16">
    <source>
        <dbReference type="Proteomes" id="UP001151287"/>
    </source>
</evidence>
<dbReference type="CDD" id="cd00567">
    <property type="entry name" value="ACAD"/>
    <property type="match status" value="1"/>
</dbReference>
<dbReference type="InterPro" id="IPR005479">
    <property type="entry name" value="CPAse_ATP-bd"/>
</dbReference>
<dbReference type="SUPFAM" id="SSF51230">
    <property type="entry name" value="Single hybrid motif"/>
    <property type="match status" value="1"/>
</dbReference>
<dbReference type="PANTHER" id="PTHR18866:SF126">
    <property type="entry name" value="BIOTIN CARBOXYLASE"/>
    <property type="match status" value="1"/>
</dbReference>
<dbReference type="OrthoDB" id="435240at2759"/>
<evidence type="ECO:0000256" key="2">
    <source>
        <dbReference type="ARBA" id="ARBA00001974"/>
    </source>
</evidence>
<evidence type="ECO:0000256" key="4">
    <source>
        <dbReference type="ARBA" id="ARBA00022598"/>
    </source>
</evidence>
<dbReference type="SUPFAM" id="SSF56059">
    <property type="entry name" value="Glutathione synthetase ATP-binding domain-like"/>
    <property type="match status" value="1"/>
</dbReference>
<dbReference type="Gene3D" id="2.40.110.10">
    <property type="entry name" value="Butyryl-CoA Dehydrogenase, subunit A, domain 2"/>
    <property type="match status" value="1"/>
</dbReference>